<proteinExistence type="predicted"/>
<dbReference type="Pfam" id="PF00676">
    <property type="entry name" value="E1_dh"/>
    <property type="match status" value="1"/>
</dbReference>
<keyword evidence="2" id="KW-0809">Transit peptide</keyword>
<dbReference type="OrthoDB" id="10256198at2759"/>
<evidence type="ECO:0000256" key="8">
    <source>
        <dbReference type="SAM" id="MobiDB-lite"/>
    </source>
</evidence>
<dbReference type="InterPro" id="IPR017597">
    <property type="entry name" value="Pyrv_DH_E1_asu_subgrp-y"/>
</dbReference>
<evidence type="ECO:0000256" key="5">
    <source>
        <dbReference type="ARBA" id="ARBA00023317"/>
    </source>
</evidence>
<dbReference type="GO" id="GO:0006086">
    <property type="term" value="P:pyruvate decarboxylation to acetyl-CoA"/>
    <property type="evidence" value="ECO:0007669"/>
    <property type="project" value="InterPro"/>
</dbReference>
<dbReference type="PANTHER" id="PTHR11516:SF60">
    <property type="entry name" value="PYRUVATE DEHYDROGENASE E1 COMPONENT SUBUNIT ALPHA"/>
    <property type="match status" value="1"/>
</dbReference>
<gene>
    <name evidence="11" type="primary">LOC105232200</name>
</gene>
<keyword evidence="10" id="KW-1185">Reference proteome</keyword>
<dbReference type="CDD" id="cd02000">
    <property type="entry name" value="TPP_E1_PDC_ADC_BCADC"/>
    <property type="match status" value="1"/>
</dbReference>
<dbReference type="Proteomes" id="UP001652620">
    <property type="component" value="Chromosome 4"/>
</dbReference>
<dbReference type="GeneID" id="105232200"/>
<dbReference type="Gene3D" id="3.40.50.970">
    <property type="match status" value="1"/>
</dbReference>
<dbReference type="EC" id="1.2.4.1" evidence="7"/>
<evidence type="ECO:0000256" key="6">
    <source>
        <dbReference type="ARBA" id="ARBA00051231"/>
    </source>
</evidence>
<keyword evidence="4 7" id="KW-0786">Thiamine pyrophosphate</keyword>
<comment type="function">
    <text evidence="7">The pyruvate dehydrogenase complex catalyzes the overall conversion of pyruvate to acetyl-CoA and CO(2).</text>
</comment>
<evidence type="ECO:0000256" key="1">
    <source>
        <dbReference type="ARBA" id="ARBA00001964"/>
    </source>
</evidence>
<comment type="catalytic activity">
    <reaction evidence="6 7">
        <text>N(6)-[(R)-lipoyl]-L-lysyl-[protein] + pyruvate + H(+) = N(6)-[(R)-S(8)-acetyldihydrolipoyl]-L-lysyl-[protein] + CO2</text>
        <dbReference type="Rhea" id="RHEA:19189"/>
        <dbReference type="Rhea" id="RHEA-COMP:10474"/>
        <dbReference type="Rhea" id="RHEA-COMP:10478"/>
        <dbReference type="ChEBI" id="CHEBI:15361"/>
        <dbReference type="ChEBI" id="CHEBI:15378"/>
        <dbReference type="ChEBI" id="CHEBI:16526"/>
        <dbReference type="ChEBI" id="CHEBI:83099"/>
        <dbReference type="ChEBI" id="CHEBI:83111"/>
        <dbReference type="EC" id="1.2.4.1"/>
    </reaction>
</comment>
<dbReference type="InterPro" id="IPR050642">
    <property type="entry name" value="PDH_E1_Alpha_Subunit"/>
</dbReference>
<dbReference type="NCBIfam" id="TIGR03182">
    <property type="entry name" value="PDH_E1_alph_y"/>
    <property type="match status" value="1"/>
</dbReference>
<name>A0A6I9VLU9_BACDO</name>
<accession>A0A6I9VLU9</accession>
<dbReference type="SUPFAM" id="SSF52518">
    <property type="entry name" value="Thiamin diphosphate-binding fold (THDP-binding)"/>
    <property type="match status" value="1"/>
</dbReference>
<evidence type="ECO:0000313" key="11">
    <source>
        <dbReference type="RefSeq" id="XP_011212130.2"/>
    </source>
</evidence>
<reference evidence="11" key="1">
    <citation type="submission" date="2025-08" db="UniProtKB">
        <authorList>
            <consortium name="RefSeq"/>
        </authorList>
    </citation>
    <scope>IDENTIFICATION</scope>
    <source>
        <tissue evidence="11">Adult</tissue>
    </source>
</reference>
<dbReference type="InterPro" id="IPR029061">
    <property type="entry name" value="THDP-binding"/>
</dbReference>
<feature type="region of interest" description="Disordered" evidence="8">
    <location>
        <begin position="442"/>
        <end position="463"/>
    </location>
</feature>
<comment type="cofactor">
    <cofactor evidence="1 7">
        <name>thiamine diphosphate</name>
        <dbReference type="ChEBI" id="CHEBI:58937"/>
    </cofactor>
</comment>
<evidence type="ECO:0000256" key="4">
    <source>
        <dbReference type="ARBA" id="ARBA00023052"/>
    </source>
</evidence>
<keyword evidence="3 7" id="KW-0560">Oxidoreductase</keyword>
<dbReference type="InterPro" id="IPR001017">
    <property type="entry name" value="DH_E1"/>
</dbReference>
<dbReference type="GO" id="GO:0004739">
    <property type="term" value="F:pyruvate dehydrogenase (acetyl-transferring) activity"/>
    <property type="evidence" value="ECO:0007669"/>
    <property type="project" value="UniProtKB-UniRule"/>
</dbReference>
<dbReference type="RefSeq" id="XP_011212130.2">
    <property type="nucleotide sequence ID" value="XM_011213828.4"/>
</dbReference>
<organism evidence="10 11">
    <name type="scientific">Bactrocera dorsalis</name>
    <name type="common">Oriental fruit fly</name>
    <name type="synonym">Dacus dorsalis</name>
    <dbReference type="NCBI Taxonomy" id="27457"/>
    <lineage>
        <taxon>Eukaryota</taxon>
        <taxon>Metazoa</taxon>
        <taxon>Ecdysozoa</taxon>
        <taxon>Arthropoda</taxon>
        <taxon>Hexapoda</taxon>
        <taxon>Insecta</taxon>
        <taxon>Pterygota</taxon>
        <taxon>Neoptera</taxon>
        <taxon>Endopterygota</taxon>
        <taxon>Diptera</taxon>
        <taxon>Brachycera</taxon>
        <taxon>Muscomorpha</taxon>
        <taxon>Tephritoidea</taxon>
        <taxon>Tephritidae</taxon>
        <taxon>Bactrocera</taxon>
        <taxon>Bactrocera</taxon>
    </lineage>
</organism>
<feature type="domain" description="Dehydrogenase E1 component" evidence="9">
    <location>
        <begin position="80"/>
        <end position="371"/>
    </location>
</feature>
<sequence length="463" mass="52743">MLAAVVRARVRQSFKNWSYDLRLFRWFYKEYEEQRESPHHNYASEATIEIPDTFKCIRLETFPSKTITINKEQAERIYKQMATIRRLETVANAMYKAKLVRGFCHLYSGQEAVCVGIHAAMRPTDHLITAYRCHGWCYLMGLKPMEILAELAGREAGCQRGKGGSMHMYNKRFYGGNGIVGAQVPLGAGIGLALKNEAKGNVCVALYGDGAANQGQIFEAYNIACLWRLPVIFVCENNEYGMGTKMHRSSCSIEYYTRGVPLPGIYVDGMNILAMHNAAEFAIGFVQKEGPIIIEAHTYRYFGHSMSDPGTSYRSRDEVAEVRSKRDPISYFKEITISQGLLTEDQCKKIDEDIRKSIDEAAEKAKKSNEVKKEELWADVYMDNKEVGIRDTIGNRHKHFHAGKTLEKDHIKLKSFTPDTKLEPKDIPFEIKEWEAQMEAIKDVEKGKKSNQKSKSDDKPEKK</sequence>
<protein>
    <recommendedName>
        <fullName evidence="7">Pyruvate dehydrogenase E1 component subunit alpha</fullName>
        <ecNumber evidence="7">1.2.4.1</ecNumber>
    </recommendedName>
</protein>
<dbReference type="PANTHER" id="PTHR11516">
    <property type="entry name" value="PYRUVATE DEHYDROGENASE E1 COMPONENT, ALPHA SUBUNIT BACTERIAL AND ORGANELLAR"/>
    <property type="match status" value="1"/>
</dbReference>
<evidence type="ECO:0000256" key="7">
    <source>
        <dbReference type="RuleBase" id="RU361139"/>
    </source>
</evidence>
<dbReference type="InParanoid" id="A0A6I9VLU9"/>
<evidence type="ECO:0000256" key="3">
    <source>
        <dbReference type="ARBA" id="ARBA00023002"/>
    </source>
</evidence>
<dbReference type="KEGG" id="bdr:105232200"/>
<keyword evidence="5 7" id="KW-0670">Pyruvate</keyword>
<evidence type="ECO:0000259" key="9">
    <source>
        <dbReference type="Pfam" id="PF00676"/>
    </source>
</evidence>
<evidence type="ECO:0000313" key="10">
    <source>
        <dbReference type="Proteomes" id="UP001652620"/>
    </source>
</evidence>
<evidence type="ECO:0000256" key="2">
    <source>
        <dbReference type="ARBA" id="ARBA00022946"/>
    </source>
</evidence>
<dbReference type="AlphaFoldDB" id="A0A6I9VLU9"/>